<dbReference type="InterPro" id="IPR002083">
    <property type="entry name" value="MATH/TRAF_dom"/>
</dbReference>
<dbReference type="InterPro" id="IPR056423">
    <property type="entry name" value="BACK_BPM_SPOP"/>
</dbReference>
<dbReference type="Gene3D" id="2.60.210.10">
    <property type="entry name" value="Apoptosis, Tumor Necrosis Factor Receptor Associated Protein 2, Chain A"/>
    <property type="match status" value="1"/>
</dbReference>
<dbReference type="Pfam" id="PF00651">
    <property type="entry name" value="BTB"/>
    <property type="match status" value="1"/>
</dbReference>
<dbReference type="AlphaFoldDB" id="A0ABC9DJL3"/>
<dbReference type="SMART" id="SM00225">
    <property type="entry name" value="BTB"/>
    <property type="match status" value="1"/>
</dbReference>
<name>A0ABC9DJL3_9POAL</name>
<evidence type="ECO:0000256" key="2">
    <source>
        <dbReference type="ARBA" id="ARBA00010846"/>
    </source>
</evidence>
<feature type="domain" description="BTB" evidence="3">
    <location>
        <begin position="180"/>
        <end position="242"/>
    </location>
</feature>
<protein>
    <recommendedName>
        <fullName evidence="3">BTB domain-containing protein</fullName>
    </recommendedName>
</protein>
<dbReference type="SUPFAM" id="SSF54695">
    <property type="entry name" value="POZ domain"/>
    <property type="match status" value="1"/>
</dbReference>
<dbReference type="Pfam" id="PF22486">
    <property type="entry name" value="MATH_2"/>
    <property type="match status" value="1"/>
</dbReference>
<accession>A0ABC9DJL3</accession>
<dbReference type="PANTHER" id="PTHR26379">
    <property type="entry name" value="BTB/POZ AND MATH DOMAIN-CONTAINING PROTEIN 1"/>
    <property type="match status" value="1"/>
</dbReference>
<comment type="similarity">
    <text evidence="2">Belongs to the Tdpoz family.</text>
</comment>
<proteinExistence type="inferred from homology"/>
<dbReference type="PROSITE" id="PS50097">
    <property type="entry name" value="BTB"/>
    <property type="match status" value="1"/>
</dbReference>
<dbReference type="Pfam" id="PF24570">
    <property type="entry name" value="BACK_BPM_SPOP"/>
    <property type="match status" value="1"/>
</dbReference>
<dbReference type="SUPFAM" id="SSF49599">
    <property type="entry name" value="TRAF domain-like"/>
    <property type="match status" value="1"/>
</dbReference>
<evidence type="ECO:0000256" key="1">
    <source>
        <dbReference type="ARBA" id="ARBA00004906"/>
    </source>
</evidence>
<dbReference type="InterPro" id="IPR011333">
    <property type="entry name" value="SKP1/BTB/POZ_sf"/>
</dbReference>
<sequence length="348" mass="38410">MENGSTNLTEAARSVHLLKINGYSATSTMSTSEYIRSKWNFDGYEWEIQFYPMYFWGIMNWLALKLKFLGGPLKHKQVRASLSCRIVDPSGNLEPSSKVVSTSHIFQDHQDCSSPVFLDPRGVVRTSGYIKNNDALAVECTITVLKELKDTLIPAEEEAPLASSDLHQHLGELLESQTGADVTFIVSGERFLAHKSILAARSWVFRAEFFGNMNGAGSSQCVQVNDMEPAVFKAMLRFIYTDIDEEAGMAGTMPRRLLAAADRYGLHRLKLICERKLSGGINVDTAATTLALAEQHNCSLLKAKCIEFIIGSPERLDAVLATEGYKHLAASYSLAVAELVKAAHGRKN</sequence>
<dbReference type="Proteomes" id="UP001497457">
    <property type="component" value="Chromosome 33rd"/>
</dbReference>
<reference evidence="4" key="1">
    <citation type="submission" date="2024-10" db="EMBL/GenBank/DDBJ databases">
        <authorList>
            <person name="Ryan C."/>
        </authorList>
    </citation>
    <scope>NUCLEOTIDE SEQUENCE [LARGE SCALE GENOMIC DNA]</scope>
</reference>
<organism evidence="4 5">
    <name type="scientific">Urochloa decumbens</name>
    <dbReference type="NCBI Taxonomy" id="240449"/>
    <lineage>
        <taxon>Eukaryota</taxon>
        <taxon>Viridiplantae</taxon>
        <taxon>Streptophyta</taxon>
        <taxon>Embryophyta</taxon>
        <taxon>Tracheophyta</taxon>
        <taxon>Spermatophyta</taxon>
        <taxon>Magnoliopsida</taxon>
        <taxon>Liliopsida</taxon>
        <taxon>Poales</taxon>
        <taxon>Poaceae</taxon>
        <taxon>PACMAD clade</taxon>
        <taxon>Panicoideae</taxon>
        <taxon>Panicodae</taxon>
        <taxon>Paniceae</taxon>
        <taxon>Melinidinae</taxon>
        <taxon>Urochloa</taxon>
    </lineage>
</organism>
<dbReference type="Gene3D" id="1.25.40.420">
    <property type="match status" value="1"/>
</dbReference>
<gene>
    <name evidence="4" type="ORF">URODEC1_LOCUS85784</name>
</gene>
<evidence type="ECO:0000313" key="5">
    <source>
        <dbReference type="Proteomes" id="UP001497457"/>
    </source>
</evidence>
<comment type="pathway">
    <text evidence="1">Protein modification; protein ubiquitination.</text>
</comment>
<dbReference type="InterPro" id="IPR045005">
    <property type="entry name" value="BPM1-6"/>
</dbReference>
<keyword evidence="5" id="KW-1185">Reference proteome</keyword>
<dbReference type="PANTHER" id="PTHR26379:SF180">
    <property type="entry name" value="TRAF TRANSCRIPTION FACTOR"/>
    <property type="match status" value="1"/>
</dbReference>
<dbReference type="EMBL" id="OZ075143">
    <property type="protein sequence ID" value="CAL5039874.1"/>
    <property type="molecule type" value="Genomic_DNA"/>
</dbReference>
<evidence type="ECO:0000313" key="4">
    <source>
        <dbReference type="EMBL" id="CAL5039874.1"/>
    </source>
</evidence>
<dbReference type="Gene3D" id="3.30.710.10">
    <property type="entry name" value="Potassium Channel Kv1.1, Chain A"/>
    <property type="match status" value="1"/>
</dbReference>
<evidence type="ECO:0000259" key="3">
    <source>
        <dbReference type="PROSITE" id="PS50097"/>
    </source>
</evidence>
<dbReference type="InterPro" id="IPR000210">
    <property type="entry name" value="BTB/POZ_dom"/>
</dbReference>
<dbReference type="CDD" id="cd00121">
    <property type="entry name" value="MATH"/>
    <property type="match status" value="1"/>
</dbReference>
<dbReference type="InterPro" id="IPR008974">
    <property type="entry name" value="TRAF-like"/>
</dbReference>